<gene>
    <name evidence="1" type="ORF">J2Z44_001712</name>
</gene>
<evidence type="ECO:0000313" key="1">
    <source>
        <dbReference type="EMBL" id="MBP2021916.1"/>
    </source>
</evidence>
<proteinExistence type="predicted"/>
<evidence type="ECO:0000313" key="2">
    <source>
        <dbReference type="Proteomes" id="UP001519308"/>
    </source>
</evidence>
<reference evidence="1 2" key="1">
    <citation type="submission" date="2021-03" db="EMBL/GenBank/DDBJ databases">
        <title>Genomic Encyclopedia of Type Strains, Phase IV (KMG-IV): sequencing the most valuable type-strain genomes for metagenomic binning, comparative biology and taxonomic classification.</title>
        <authorList>
            <person name="Goeker M."/>
        </authorList>
    </citation>
    <scope>NUCLEOTIDE SEQUENCE [LARGE SCALE GENOMIC DNA]</scope>
    <source>
        <strain evidence="1 2">DSM 28650</strain>
    </source>
</reference>
<sequence>MLEDILVSITLYGEIEHKYSWLDWYKHCKRLIFQLGYQPNYISIESDSIKSDKVLNLEKKEKKILSSINSSDNIKWLSVYSLPDDFTTAAFDYNVLLTRNSKFLSMIVNKEVYLNLSLDSTLSELEKFIKLNSGEIYEMHRDESPLLYAAGLNEASEFDTLKIIKKL</sequence>
<dbReference type="EMBL" id="JAGGLL010000011">
    <property type="protein sequence ID" value="MBP2021916.1"/>
    <property type="molecule type" value="Genomic_DNA"/>
</dbReference>
<dbReference type="RefSeq" id="WP_209649490.1">
    <property type="nucleotide sequence ID" value="NZ_JAGGLL010000011.1"/>
</dbReference>
<organism evidence="1 2">
    <name type="scientific">Clostridium punense</name>
    <dbReference type="NCBI Taxonomy" id="1054297"/>
    <lineage>
        <taxon>Bacteria</taxon>
        <taxon>Bacillati</taxon>
        <taxon>Bacillota</taxon>
        <taxon>Clostridia</taxon>
        <taxon>Eubacteriales</taxon>
        <taxon>Clostridiaceae</taxon>
        <taxon>Clostridium</taxon>
    </lineage>
</organism>
<comment type="caution">
    <text evidence="1">The sequence shown here is derived from an EMBL/GenBank/DDBJ whole genome shotgun (WGS) entry which is preliminary data.</text>
</comment>
<dbReference type="Proteomes" id="UP001519308">
    <property type="component" value="Unassembled WGS sequence"/>
</dbReference>
<keyword evidence="2" id="KW-1185">Reference proteome</keyword>
<name>A0ABS4K462_9CLOT</name>
<accession>A0ABS4K462</accession>
<protein>
    <submittedName>
        <fullName evidence="1">Uncharacterized protein</fullName>
    </submittedName>
</protein>